<accession>A0ABU1WWF9</accession>
<protein>
    <submittedName>
        <fullName evidence="1">Uncharacterized protein</fullName>
    </submittedName>
</protein>
<reference evidence="1 2" key="1">
    <citation type="submission" date="2023-07" db="EMBL/GenBank/DDBJ databases">
        <title>Sorghum-associated microbial communities from plants grown in Nebraska, USA.</title>
        <authorList>
            <person name="Schachtman D."/>
        </authorList>
    </citation>
    <scope>NUCLEOTIDE SEQUENCE [LARGE SCALE GENOMIC DNA]</scope>
    <source>
        <strain evidence="1 2">4249</strain>
    </source>
</reference>
<sequence>MNFDFKPLSSTWFAELDLRGMVEPSRIPEPVRHANWMCAANHVRGILCTQLISSTPEMREGWYWYLFAVRTRLYVLRSGDGQVRVEKEGVSGSLALTPRSYSGSKIVSMGIQAIHLLHEASSRPNGNAPTILDANGKPLVRAP</sequence>
<name>A0ABU1WWF9_9BURK</name>
<organism evidence="1 2">
    <name type="scientific">Hydrogenophaga palleronii</name>
    <dbReference type="NCBI Taxonomy" id="65655"/>
    <lineage>
        <taxon>Bacteria</taxon>
        <taxon>Pseudomonadati</taxon>
        <taxon>Pseudomonadota</taxon>
        <taxon>Betaproteobacteria</taxon>
        <taxon>Burkholderiales</taxon>
        <taxon>Comamonadaceae</taxon>
        <taxon>Hydrogenophaga</taxon>
    </lineage>
</organism>
<evidence type="ECO:0000313" key="1">
    <source>
        <dbReference type="EMBL" id="MDR7153197.1"/>
    </source>
</evidence>
<comment type="caution">
    <text evidence="1">The sequence shown here is derived from an EMBL/GenBank/DDBJ whole genome shotgun (WGS) entry which is preliminary data.</text>
</comment>
<gene>
    <name evidence="1" type="ORF">J2W49_005177</name>
</gene>
<dbReference type="Proteomes" id="UP001265700">
    <property type="component" value="Unassembled WGS sequence"/>
</dbReference>
<dbReference type="RefSeq" id="WP_310322767.1">
    <property type="nucleotide sequence ID" value="NZ_JAVDWU010000019.1"/>
</dbReference>
<evidence type="ECO:0000313" key="2">
    <source>
        <dbReference type="Proteomes" id="UP001265700"/>
    </source>
</evidence>
<dbReference type="EMBL" id="JAVDWU010000019">
    <property type="protein sequence ID" value="MDR7153197.1"/>
    <property type="molecule type" value="Genomic_DNA"/>
</dbReference>
<keyword evidence="2" id="KW-1185">Reference proteome</keyword>
<proteinExistence type="predicted"/>